<dbReference type="Proteomes" id="UP000675880">
    <property type="component" value="Unassembled WGS sequence"/>
</dbReference>
<organism evidence="2 3">
    <name type="scientific">Nitrospira defluvii</name>
    <dbReference type="NCBI Taxonomy" id="330214"/>
    <lineage>
        <taxon>Bacteria</taxon>
        <taxon>Pseudomonadati</taxon>
        <taxon>Nitrospirota</taxon>
        <taxon>Nitrospiria</taxon>
        <taxon>Nitrospirales</taxon>
        <taxon>Nitrospiraceae</taxon>
        <taxon>Nitrospira</taxon>
    </lineage>
</organism>
<dbReference type="EMBL" id="CAJNBJ010000017">
    <property type="protein sequence ID" value="CAE6770907.1"/>
    <property type="molecule type" value="Genomic_DNA"/>
</dbReference>
<gene>
    <name evidence="2" type="ORF">NSPZN2_40281</name>
</gene>
<evidence type="ECO:0000313" key="2">
    <source>
        <dbReference type="EMBL" id="CAE6770907.1"/>
    </source>
</evidence>
<keyword evidence="1" id="KW-0812">Transmembrane</keyword>
<evidence type="ECO:0000313" key="3">
    <source>
        <dbReference type="Proteomes" id="UP000675880"/>
    </source>
</evidence>
<keyword evidence="3" id="KW-1185">Reference proteome</keyword>
<accession>A0ABM8RTR5</accession>
<comment type="caution">
    <text evidence="2">The sequence shown here is derived from an EMBL/GenBank/DDBJ whole genome shotgun (WGS) entry which is preliminary data.</text>
</comment>
<name>A0ABM8RTR5_9BACT</name>
<evidence type="ECO:0000256" key="1">
    <source>
        <dbReference type="SAM" id="Phobius"/>
    </source>
</evidence>
<sequence>MNGTESWEDEGISGTERIMAILAGMLLGWILLWHVDLSVLRPRTGVASAADSLTVDSLPNDARQFRFQVEKIIGKVDALIEQLRDKPNSRATILDLVQTRDDILREVPKLDSAPGDAKWSQKEMRESVQDKLRLLKGQYDKATGSEG</sequence>
<protein>
    <submittedName>
        <fullName evidence="2">Uncharacterized protein</fullName>
    </submittedName>
</protein>
<feature type="transmembrane region" description="Helical" evidence="1">
    <location>
        <begin position="18"/>
        <end position="35"/>
    </location>
</feature>
<keyword evidence="1" id="KW-0472">Membrane</keyword>
<reference evidence="2 3" key="1">
    <citation type="submission" date="2021-02" db="EMBL/GenBank/DDBJ databases">
        <authorList>
            <person name="Han P."/>
        </authorList>
    </citation>
    <scope>NUCLEOTIDE SEQUENCE [LARGE SCALE GENOMIC DNA]</scope>
    <source>
        <strain evidence="2">Candidatus Nitrospira sp. ZN2</strain>
    </source>
</reference>
<dbReference type="RefSeq" id="WP_213043124.1">
    <property type="nucleotide sequence ID" value="NZ_CAJNBJ010000017.1"/>
</dbReference>
<keyword evidence="1" id="KW-1133">Transmembrane helix</keyword>
<proteinExistence type="predicted"/>